<name>A0A074ZZ96_OPIVI</name>
<sequence length="129" mass="14823">MFQLARYSRSQYIFSILMSSSLYETGREDKSDGVEPCNTTDGSDPGYLKSMSTFKLASLLCKLEKHTTLLGVIKFKTLNVSENFSIVRDRFNYSWGSSDKRILQVSINLLYYLNPNCTKHDSYTHLHTN</sequence>
<organism evidence="1 2">
    <name type="scientific">Opisthorchis viverrini</name>
    <name type="common">Southeast Asian liver fluke</name>
    <dbReference type="NCBI Taxonomy" id="6198"/>
    <lineage>
        <taxon>Eukaryota</taxon>
        <taxon>Metazoa</taxon>
        <taxon>Spiralia</taxon>
        <taxon>Lophotrochozoa</taxon>
        <taxon>Platyhelminthes</taxon>
        <taxon>Trematoda</taxon>
        <taxon>Digenea</taxon>
        <taxon>Opisthorchiida</taxon>
        <taxon>Opisthorchiata</taxon>
        <taxon>Opisthorchiidae</taxon>
        <taxon>Opisthorchis</taxon>
    </lineage>
</organism>
<dbReference type="KEGG" id="ovi:T265_12751"/>
<feature type="non-terminal residue" evidence="1">
    <location>
        <position position="129"/>
    </location>
</feature>
<gene>
    <name evidence="1" type="ORF">T265_12751</name>
</gene>
<evidence type="ECO:0000313" key="1">
    <source>
        <dbReference type="EMBL" id="KER32763.1"/>
    </source>
</evidence>
<dbReference type="AlphaFoldDB" id="A0A074ZZ96"/>
<reference evidence="1 2" key="1">
    <citation type="submission" date="2013-11" db="EMBL/GenBank/DDBJ databases">
        <title>Opisthorchis viverrini - life in the bile duct.</title>
        <authorList>
            <person name="Young N.D."/>
            <person name="Nagarajan N."/>
            <person name="Lin S.J."/>
            <person name="Korhonen P.K."/>
            <person name="Jex A.R."/>
            <person name="Hall R.S."/>
            <person name="Safavi-Hemami H."/>
            <person name="Kaewkong W."/>
            <person name="Bertrand D."/>
            <person name="Gao S."/>
            <person name="Seet Q."/>
            <person name="Wongkham S."/>
            <person name="Teh B.T."/>
            <person name="Wongkham C."/>
            <person name="Intapan P.M."/>
            <person name="Maleewong W."/>
            <person name="Yang X."/>
            <person name="Hu M."/>
            <person name="Wang Z."/>
            <person name="Hofmann A."/>
            <person name="Sternberg P.W."/>
            <person name="Tan P."/>
            <person name="Wang J."/>
            <person name="Gasser R.B."/>
        </authorList>
    </citation>
    <scope>NUCLEOTIDE SEQUENCE [LARGE SCALE GENOMIC DNA]</scope>
</reference>
<dbReference type="CTD" id="20326919"/>
<protein>
    <submittedName>
        <fullName evidence="1">Uncharacterized protein</fullName>
    </submittedName>
</protein>
<dbReference type="GeneID" id="20326919"/>
<dbReference type="RefSeq" id="XP_009163538.1">
    <property type="nucleotide sequence ID" value="XM_009165274.1"/>
</dbReference>
<dbReference type="OrthoDB" id="39497at2759"/>
<dbReference type="Proteomes" id="UP000054324">
    <property type="component" value="Unassembled WGS sequence"/>
</dbReference>
<dbReference type="EMBL" id="KL596631">
    <property type="protein sequence ID" value="KER32763.1"/>
    <property type="molecule type" value="Genomic_DNA"/>
</dbReference>
<keyword evidence="2" id="KW-1185">Reference proteome</keyword>
<proteinExistence type="predicted"/>
<evidence type="ECO:0000313" key="2">
    <source>
        <dbReference type="Proteomes" id="UP000054324"/>
    </source>
</evidence>
<accession>A0A074ZZ96</accession>